<dbReference type="EMBL" id="QXGB01000821">
    <property type="protein sequence ID" value="KAE9203506.1"/>
    <property type="molecule type" value="Genomic_DNA"/>
</dbReference>
<evidence type="ECO:0000313" key="4">
    <source>
        <dbReference type="EMBL" id="KAE9141276.1"/>
    </source>
</evidence>
<organism evidence="5 9">
    <name type="scientific">Phytophthora fragariae</name>
    <dbReference type="NCBI Taxonomy" id="53985"/>
    <lineage>
        <taxon>Eukaryota</taxon>
        <taxon>Sar</taxon>
        <taxon>Stramenopiles</taxon>
        <taxon>Oomycota</taxon>
        <taxon>Peronosporomycetes</taxon>
        <taxon>Peronosporales</taxon>
        <taxon>Peronosporaceae</taxon>
        <taxon>Phytophthora</taxon>
    </lineage>
</organism>
<evidence type="ECO:0000313" key="6">
    <source>
        <dbReference type="EMBL" id="KAE9221269.1"/>
    </source>
</evidence>
<evidence type="ECO:0000313" key="13">
    <source>
        <dbReference type="Proteomes" id="UP000441208"/>
    </source>
</evidence>
<reference evidence="8 9" key="1">
    <citation type="submission" date="2018-08" db="EMBL/GenBank/DDBJ databases">
        <title>Genomic investigation of the strawberry pathogen Phytophthora fragariae indicates pathogenicity is determined by transcriptional variation in three key races.</title>
        <authorList>
            <person name="Adams T.M."/>
            <person name="Armitage A.D."/>
            <person name="Sobczyk M.K."/>
            <person name="Bates H.J."/>
            <person name="Dunwell J.M."/>
            <person name="Nellist C.F."/>
            <person name="Harrison R.J."/>
        </authorList>
    </citation>
    <scope>NUCLEOTIDE SEQUENCE [LARGE SCALE GENOMIC DNA]</scope>
    <source>
        <strain evidence="7 10">A4</strain>
        <strain evidence="6 11">BC-1</strain>
        <strain evidence="5 9">NOV-27</strain>
        <strain evidence="4 12">NOV-5</strain>
        <strain evidence="3 13">NOV-71</strain>
        <strain evidence="1 8">NOV-9</strain>
        <strain evidence="2 14">SCRP245</strain>
    </source>
</reference>
<comment type="caution">
    <text evidence="5">The sequence shown here is derived from an EMBL/GenBank/DDBJ whole genome shotgun (WGS) entry which is preliminary data.</text>
</comment>
<dbReference type="Proteomes" id="UP000441208">
    <property type="component" value="Unassembled WGS sequence"/>
</dbReference>
<evidence type="ECO:0000313" key="2">
    <source>
        <dbReference type="EMBL" id="KAE9002700.1"/>
    </source>
</evidence>
<evidence type="ECO:0000313" key="7">
    <source>
        <dbReference type="EMBL" id="KAE9300913.1"/>
    </source>
</evidence>
<accession>A0A6A3XJ70</accession>
<proteinExistence type="predicted"/>
<evidence type="ECO:0000313" key="1">
    <source>
        <dbReference type="EMBL" id="KAE8934613.1"/>
    </source>
</evidence>
<keyword evidence="9" id="KW-1185">Reference proteome</keyword>
<name>A0A6A3XJ70_9STRA</name>
<evidence type="ECO:0000313" key="8">
    <source>
        <dbReference type="Proteomes" id="UP000429523"/>
    </source>
</evidence>
<dbReference type="EMBL" id="QXGD01000887">
    <property type="protein sequence ID" value="KAE9221269.1"/>
    <property type="molecule type" value="Genomic_DNA"/>
</dbReference>
<dbReference type="Proteomes" id="UP000440732">
    <property type="component" value="Unassembled WGS sequence"/>
</dbReference>
<dbReference type="EMBL" id="QXGF01000887">
    <property type="protein sequence ID" value="KAE8934613.1"/>
    <property type="molecule type" value="Genomic_DNA"/>
</dbReference>
<dbReference type="EMBL" id="QXGE01000925">
    <property type="protein sequence ID" value="KAE9300913.1"/>
    <property type="molecule type" value="Genomic_DNA"/>
</dbReference>
<sequence>MASYRGAWTLAAVAIAHRTACVVRGGVPLAAHVSPAAANYLQGEADSGVYHEPPSSQAVGWVADALYEVPRPPLSRDARRGRVRGSCSR</sequence>
<gene>
    <name evidence="7" type="ORF">PF001_g14699</name>
    <name evidence="6" type="ORF">PF002_g15638</name>
    <name evidence="5" type="ORF">PF005_g14161</name>
    <name evidence="4" type="ORF">PF006_g13252</name>
    <name evidence="3" type="ORF">PF007_g14436</name>
    <name evidence="1" type="ORF">PF009_g15407</name>
    <name evidence="2" type="ORF">PF011_g13197</name>
</gene>
<dbReference type="Proteomes" id="UP000429523">
    <property type="component" value="Unassembled WGS sequence"/>
</dbReference>
<protein>
    <submittedName>
        <fullName evidence="5">Uncharacterized protein</fullName>
    </submittedName>
</protein>
<dbReference type="Proteomes" id="UP000460718">
    <property type="component" value="Unassembled WGS sequence"/>
</dbReference>
<evidence type="ECO:0000313" key="10">
    <source>
        <dbReference type="Proteomes" id="UP000437068"/>
    </source>
</evidence>
<evidence type="ECO:0000313" key="5">
    <source>
        <dbReference type="EMBL" id="KAE9203506.1"/>
    </source>
</evidence>
<dbReference type="AlphaFoldDB" id="A0A6A3XJ70"/>
<evidence type="ECO:0000313" key="14">
    <source>
        <dbReference type="Proteomes" id="UP000460718"/>
    </source>
</evidence>
<evidence type="ECO:0000313" key="11">
    <source>
        <dbReference type="Proteomes" id="UP000440367"/>
    </source>
</evidence>
<dbReference type="EMBL" id="QXFW01000801">
    <property type="protein sequence ID" value="KAE9002700.1"/>
    <property type="molecule type" value="Genomic_DNA"/>
</dbReference>
<dbReference type="EMBL" id="QXGA01000782">
    <property type="protein sequence ID" value="KAE9141276.1"/>
    <property type="molecule type" value="Genomic_DNA"/>
</dbReference>
<dbReference type="Proteomes" id="UP000440367">
    <property type="component" value="Unassembled WGS sequence"/>
</dbReference>
<dbReference type="EMBL" id="QXFZ01000838">
    <property type="protein sequence ID" value="KAE9103338.1"/>
    <property type="molecule type" value="Genomic_DNA"/>
</dbReference>
<evidence type="ECO:0000313" key="9">
    <source>
        <dbReference type="Proteomes" id="UP000433483"/>
    </source>
</evidence>
<dbReference type="Proteomes" id="UP000437068">
    <property type="component" value="Unassembled WGS sequence"/>
</dbReference>
<evidence type="ECO:0000313" key="12">
    <source>
        <dbReference type="Proteomes" id="UP000440732"/>
    </source>
</evidence>
<evidence type="ECO:0000313" key="3">
    <source>
        <dbReference type="EMBL" id="KAE9103338.1"/>
    </source>
</evidence>
<dbReference type="Proteomes" id="UP000433483">
    <property type="component" value="Unassembled WGS sequence"/>
</dbReference>